<dbReference type="SUPFAM" id="SSF53098">
    <property type="entry name" value="Ribonuclease H-like"/>
    <property type="match status" value="1"/>
</dbReference>
<dbReference type="Proteomes" id="UP001160148">
    <property type="component" value="Unassembled WGS sequence"/>
</dbReference>
<protein>
    <recommendedName>
        <fullName evidence="3">Transposase</fullName>
    </recommendedName>
</protein>
<accession>A0AAV0VP25</accession>
<dbReference type="PANTHER" id="PTHR47501">
    <property type="entry name" value="TRANSPOSASE-RELATED"/>
    <property type="match status" value="1"/>
</dbReference>
<proteinExistence type="predicted"/>
<dbReference type="EMBL" id="CARXXK010000001">
    <property type="protein sequence ID" value="CAI6346062.1"/>
    <property type="molecule type" value="Genomic_DNA"/>
</dbReference>
<dbReference type="AlphaFoldDB" id="A0AAV0VP25"/>
<keyword evidence="2" id="KW-1185">Reference proteome</keyword>
<evidence type="ECO:0000313" key="2">
    <source>
        <dbReference type="Proteomes" id="UP001160148"/>
    </source>
</evidence>
<name>A0AAV0VP25_9HEMI</name>
<organism evidence="1 2">
    <name type="scientific">Macrosiphum euphorbiae</name>
    <name type="common">potato aphid</name>
    <dbReference type="NCBI Taxonomy" id="13131"/>
    <lineage>
        <taxon>Eukaryota</taxon>
        <taxon>Metazoa</taxon>
        <taxon>Ecdysozoa</taxon>
        <taxon>Arthropoda</taxon>
        <taxon>Hexapoda</taxon>
        <taxon>Insecta</taxon>
        <taxon>Pterygota</taxon>
        <taxon>Neoptera</taxon>
        <taxon>Paraneoptera</taxon>
        <taxon>Hemiptera</taxon>
        <taxon>Sternorrhyncha</taxon>
        <taxon>Aphidomorpha</taxon>
        <taxon>Aphidoidea</taxon>
        <taxon>Aphididae</taxon>
        <taxon>Macrosiphini</taxon>
        <taxon>Macrosiphum</taxon>
    </lineage>
</organism>
<dbReference type="InterPro" id="IPR012337">
    <property type="entry name" value="RNaseH-like_sf"/>
</dbReference>
<reference evidence="1 2" key="1">
    <citation type="submission" date="2023-01" db="EMBL/GenBank/DDBJ databases">
        <authorList>
            <person name="Whitehead M."/>
        </authorList>
    </citation>
    <scope>NUCLEOTIDE SEQUENCE [LARGE SCALE GENOMIC DNA]</scope>
</reference>
<evidence type="ECO:0000313" key="1">
    <source>
        <dbReference type="EMBL" id="CAI6346062.1"/>
    </source>
</evidence>
<dbReference type="PANTHER" id="PTHR47501:SF5">
    <property type="entry name" value="HAT C-TERMINAL DIMERISATION DOMAIN-CONTAINING PROTEIN"/>
    <property type="match status" value="1"/>
</dbReference>
<sequence length="727" mass="83926">MSEMEENCNLDDPRPHVNISLPWPVYNSHFKVNKILNDNDYDLHKTFEVSCNHCVTRKTLTADSRSMSNLRKHLKLKHSHVKTVKELLMPNMNVSVNCIRKEIDGTDKHDTSIESNVKKIKFNTTQTSLKSFIRSKDNNISLVSQDTLNQMVQDLIINASLPFNLVSHENFKDIISKGFPGRNLMCRQTLMQNIDKSFNILFDKLKSKLNSVEHLTTTADAWSTFKRSYLGITVHWIEEGSLERKSYLLSIKRLTGSHTYDILARSMESVYTLFSINNKILYTTTDNGSNFVKSFKVFGAKDDDINALDELNDTQSDNKTAKMLYSTFIPDEVDDLDNCTIRNEDEDNDFQDISHFNIAEVFEETEDEVYMLPKHHRCAAHTLNLIATNDIRKAISGAKNAVSPLWKYKQQSRTTFAKLTNLWNKQNRSSKIADLIKICFGVYLLTPTETRWNSTYDSVKFFLKNSKSKSGQLFRLCDDIDIVRFNKNDIEFLEEYTQMMEPIAIVLDLLQGEKNMFFGFLIPSITELIYKYEQLFIKNQLKIGFPLVEVIIKSIEKRFEKILSDQFLTIAAISHPYFKTVWIKNQVKKDLAISDFKKTVLDMFNANRNESTTDKPVVDNSEDEAEDSSFFSWSNVTIDKLQETSTISVENEVCLYLNRSPTKKLTSLNEFPNVKKVFIKHNTPLPSSGPIERVFSVSNAILTKRRGKMEDKTFEKAIFLKYNSSIM</sequence>
<comment type="caution">
    <text evidence="1">The sequence shown here is derived from an EMBL/GenBank/DDBJ whole genome shotgun (WGS) entry which is preliminary data.</text>
</comment>
<evidence type="ECO:0008006" key="3">
    <source>
        <dbReference type="Google" id="ProtNLM"/>
    </source>
</evidence>
<gene>
    <name evidence="1" type="ORF">MEUPH1_LOCUS3010</name>
</gene>